<dbReference type="PANTHER" id="PTHR48084:SF2">
    <property type="entry name" value="PYRUVATE FERREDOXIN_FLAVODOXIN OXIDOREDUCTASE, BETA SUBUNIT"/>
    <property type="match status" value="1"/>
</dbReference>
<evidence type="ECO:0000256" key="3">
    <source>
        <dbReference type="ARBA" id="ARBA00001966"/>
    </source>
</evidence>
<evidence type="ECO:0000256" key="8">
    <source>
        <dbReference type="ARBA" id="ARBA00023002"/>
    </source>
</evidence>
<evidence type="ECO:0000256" key="10">
    <source>
        <dbReference type="ARBA" id="ARBA00023014"/>
    </source>
</evidence>
<sequence>MERSPTDYRTGLWVDWCPGCGNYGILAALTQALAELGLDPAKTVIVSGIGCSGKTPHYVRVNGVHTLHGRAIPFATGVKLANPELTVIVEGGDGDLLGIGAGHFVALGRRNVDMTVIMHDNQVYGLTKGQASPTLPYGVQTKGLAKPNIQGMLNPVLLALASGYTFVARALATDVKHLKQLIKQAVKHRGAAFIDVLQPCPTYNNVYTAQFYRKTVYRLDEDPDWDPVVRDPSQEHSKKMAAMAKAHEWEPRIPVGVFYHNPLVPSFEERLQSRLGNYLEEPPARQTIVSGSDGTPVVNTESLRRMLGAKVITVRRSKRAKPVIAPMP</sequence>
<dbReference type="RefSeq" id="WP_338249183.1">
    <property type="nucleotide sequence ID" value="NZ_AP028907.1"/>
</dbReference>
<keyword evidence="6" id="KW-0479">Metal-binding</keyword>
<dbReference type="GeneID" id="89289720"/>
<evidence type="ECO:0000256" key="5">
    <source>
        <dbReference type="ARBA" id="ARBA00012691"/>
    </source>
</evidence>
<accession>A0ABM8IZJ3</accession>
<organism evidence="15 16">
    <name type="scientific">Pyrodictium abyssi</name>
    <dbReference type="NCBI Taxonomy" id="54256"/>
    <lineage>
        <taxon>Archaea</taxon>
        <taxon>Thermoproteota</taxon>
        <taxon>Thermoprotei</taxon>
        <taxon>Desulfurococcales</taxon>
        <taxon>Pyrodictiaceae</taxon>
        <taxon>Pyrodictium</taxon>
    </lineage>
</organism>
<dbReference type="CDD" id="cd03375">
    <property type="entry name" value="TPP_OGFOR"/>
    <property type="match status" value="1"/>
</dbReference>
<dbReference type="InterPro" id="IPR051457">
    <property type="entry name" value="2-oxoacid:Fd_oxidoreductase"/>
</dbReference>
<feature type="domain" description="Thiamine pyrophosphate enzyme TPP-binding" evidence="13">
    <location>
        <begin position="49"/>
        <end position="196"/>
    </location>
</feature>
<dbReference type="InterPro" id="IPR011766">
    <property type="entry name" value="TPP_enzyme_TPP-bd"/>
</dbReference>
<evidence type="ECO:0000256" key="11">
    <source>
        <dbReference type="ARBA" id="ARBA00023052"/>
    </source>
</evidence>
<comment type="subunit">
    <text evidence="4">Heterodimer composed of an alpha and a beta subunit.</text>
</comment>
<evidence type="ECO:0000256" key="7">
    <source>
        <dbReference type="ARBA" id="ARBA00022842"/>
    </source>
</evidence>
<dbReference type="NCBIfam" id="TIGR02177">
    <property type="entry name" value="PorB_KorB"/>
    <property type="match status" value="1"/>
</dbReference>
<evidence type="ECO:0000256" key="9">
    <source>
        <dbReference type="ARBA" id="ARBA00023004"/>
    </source>
</evidence>
<dbReference type="Pfam" id="PF02775">
    <property type="entry name" value="TPP_enzyme_C"/>
    <property type="match status" value="1"/>
</dbReference>
<comment type="catalytic activity">
    <reaction evidence="12">
        <text>a 2-oxocarboxylate + 2 oxidized [2Fe-2S]-[ferredoxin] + CoA = an acyl-CoA + 2 reduced [2Fe-2S]-[ferredoxin] + CO2 + H(+)</text>
        <dbReference type="Rhea" id="RHEA:42316"/>
        <dbReference type="Rhea" id="RHEA-COMP:10000"/>
        <dbReference type="Rhea" id="RHEA-COMP:10001"/>
        <dbReference type="ChEBI" id="CHEBI:15378"/>
        <dbReference type="ChEBI" id="CHEBI:16526"/>
        <dbReference type="ChEBI" id="CHEBI:33737"/>
        <dbReference type="ChEBI" id="CHEBI:33738"/>
        <dbReference type="ChEBI" id="CHEBI:35179"/>
        <dbReference type="ChEBI" id="CHEBI:57287"/>
        <dbReference type="ChEBI" id="CHEBI:58342"/>
        <dbReference type="EC" id="1.2.7.11"/>
    </reaction>
</comment>
<dbReference type="InterPro" id="IPR029061">
    <property type="entry name" value="THDP-binding"/>
</dbReference>
<dbReference type="EMBL" id="AP028907">
    <property type="protein sequence ID" value="BES82145.1"/>
    <property type="molecule type" value="Genomic_DNA"/>
</dbReference>
<dbReference type="PANTHER" id="PTHR48084">
    <property type="entry name" value="2-OXOGLUTARATE OXIDOREDUCTASE SUBUNIT KORB-RELATED"/>
    <property type="match status" value="1"/>
</dbReference>
<keyword evidence="9" id="KW-0408">Iron</keyword>
<evidence type="ECO:0000313" key="16">
    <source>
        <dbReference type="Proteomes" id="UP001341135"/>
    </source>
</evidence>
<keyword evidence="8" id="KW-0560">Oxidoreductase</keyword>
<evidence type="ECO:0000256" key="2">
    <source>
        <dbReference type="ARBA" id="ARBA00001964"/>
    </source>
</evidence>
<keyword evidence="10" id="KW-0411">Iron-sulfur</keyword>
<evidence type="ECO:0000256" key="6">
    <source>
        <dbReference type="ARBA" id="ARBA00022723"/>
    </source>
</evidence>
<dbReference type="NCBIfam" id="NF041171">
    <property type="entry name" value="Oxoac_fdxbeta_Archa"/>
    <property type="match status" value="1"/>
</dbReference>
<dbReference type="Pfam" id="PF12367">
    <property type="entry name" value="PFO_beta_C"/>
    <property type="match status" value="1"/>
</dbReference>
<comment type="cofactor">
    <cofactor evidence="3">
        <name>[4Fe-4S] cluster</name>
        <dbReference type="ChEBI" id="CHEBI:49883"/>
    </cofactor>
</comment>
<comment type="cofactor">
    <cofactor evidence="2">
        <name>thiamine diphosphate</name>
        <dbReference type="ChEBI" id="CHEBI:58937"/>
    </cofactor>
</comment>
<evidence type="ECO:0000256" key="4">
    <source>
        <dbReference type="ARBA" id="ARBA00011631"/>
    </source>
</evidence>
<keyword evidence="11" id="KW-0786">Thiamine pyrophosphate</keyword>
<evidence type="ECO:0000256" key="1">
    <source>
        <dbReference type="ARBA" id="ARBA00001946"/>
    </source>
</evidence>
<keyword evidence="7" id="KW-0460">Magnesium</keyword>
<evidence type="ECO:0000259" key="13">
    <source>
        <dbReference type="Pfam" id="PF02775"/>
    </source>
</evidence>
<name>A0ABM8IZJ3_9CREN</name>
<comment type="cofactor">
    <cofactor evidence="1">
        <name>Mg(2+)</name>
        <dbReference type="ChEBI" id="CHEBI:18420"/>
    </cofactor>
</comment>
<dbReference type="EC" id="1.2.7.11" evidence="5"/>
<dbReference type="SUPFAM" id="SSF52518">
    <property type="entry name" value="Thiamin diphosphate-binding fold (THDP-binding)"/>
    <property type="match status" value="1"/>
</dbReference>
<reference evidence="15 16" key="1">
    <citation type="submission" date="2023-09" db="EMBL/GenBank/DDBJ databases">
        <title>Pyrofollis japonicus gen. nov. sp. nov., a novel member of the family Pyrodictiaceae isolated from the Iheya North hydrothermal field.</title>
        <authorList>
            <person name="Miyazaki U."/>
            <person name="Sanari M."/>
            <person name="Tame A."/>
            <person name="Kitajima M."/>
            <person name="Okamoto A."/>
            <person name="Sawayama S."/>
            <person name="Miyazaki J."/>
            <person name="Takai K."/>
            <person name="Nakagawa S."/>
        </authorList>
    </citation>
    <scope>NUCLEOTIDE SEQUENCE [LARGE SCALE GENOMIC DNA]</scope>
    <source>
        <strain evidence="15 16">AV2</strain>
    </source>
</reference>
<protein>
    <recommendedName>
        <fullName evidence="5">2-oxoacid oxidoreductase (ferredoxin)</fullName>
        <ecNumber evidence="5">1.2.7.11</ecNumber>
    </recommendedName>
</protein>
<evidence type="ECO:0000256" key="12">
    <source>
        <dbReference type="ARBA" id="ARBA00048893"/>
    </source>
</evidence>
<evidence type="ECO:0000259" key="14">
    <source>
        <dbReference type="Pfam" id="PF12367"/>
    </source>
</evidence>
<feature type="domain" description="Pyruvate ferredoxin oxidoreductase beta subunit C-terminal" evidence="14">
    <location>
        <begin position="200"/>
        <end position="272"/>
    </location>
</feature>
<evidence type="ECO:0000313" key="15">
    <source>
        <dbReference type="EMBL" id="BES82145.1"/>
    </source>
</evidence>
<dbReference type="InterPro" id="IPR032686">
    <property type="entry name" value="PFO_beta_C"/>
</dbReference>
<dbReference type="InterPro" id="IPR011896">
    <property type="entry name" value="OFOB"/>
</dbReference>
<dbReference type="InterPro" id="IPR053399">
    <property type="entry name" value="2-oxoacid:Fd_oxidored_beta"/>
</dbReference>
<dbReference type="Proteomes" id="UP001341135">
    <property type="component" value="Chromosome"/>
</dbReference>
<proteinExistence type="predicted"/>
<gene>
    <name evidence="15" type="ORF">PABY_17120</name>
</gene>
<keyword evidence="16" id="KW-1185">Reference proteome</keyword>
<dbReference type="Gene3D" id="3.40.50.970">
    <property type="match status" value="1"/>
</dbReference>